<keyword evidence="6 9" id="KW-0371">Homeobox</keyword>
<comment type="subcellular location">
    <subcellularLocation>
        <location evidence="1 9 10">Nucleus</location>
    </subcellularLocation>
</comment>
<feature type="domain" description="START" evidence="13">
    <location>
        <begin position="212"/>
        <end position="445"/>
    </location>
</feature>
<comment type="similarity">
    <text evidence="2">Belongs to the HD-ZIP homeobox family. Class IV subfamily.</text>
</comment>
<accession>A0A816KB40</accession>
<dbReference type="Proteomes" id="UP001295469">
    <property type="component" value="Chromosome C02"/>
</dbReference>
<dbReference type="SUPFAM" id="SSF55961">
    <property type="entry name" value="Bet v1-like"/>
    <property type="match status" value="2"/>
</dbReference>
<dbReference type="SMART" id="SM00234">
    <property type="entry name" value="START"/>
    <property type="match status" value="1"/>
</dbReference>
<feature type="region of interest" description="Disordered" evidence="11">
    <location>
        <begin position="1"/>
        <end position="24"/>
    </location>
</feature>
<evidence type="ECO:0000256" key="2">
    <source>
        <dbReference type="ARBA" id="ARBA00006789"/>
    </source>
</evidence>
<keyword evidence="8 9" id="KW-0539">Nucleus</keyword>
<evidence type="ECO:0000256" key="4">
    <source>
        <dbReference type="ARBA" id="ARBA00023054"/>
    </source>
</evidence>
<name>A0A816KB40_BRANA</name>
<dbReference type="FunFam" id="1.10.10.60:FF:000229">
    <property type="entry name" value="Homeobox-leucine zipper protein HDG1"/>
    <property type="match status" value="1"/>
</dbReference>
<dbReference type="Gene3D" id="1.10.10.60">
    <property type="entry name" value="Homeodomain-like"/>
    <property type="match status" value="1"/>
</dbReference>
<dbReference type="SMART" id="SM00389">
    <property type="entry name" value="HOX"/>
    <property type="match status" value="1"/>
</dbReference>
<dbReference type="GO" id="GO:0003677">
    <property type="term" value="F:DNA binding"/>
    <property type="evidence" value="ECO:0007669"/>
    <property type="project" value="UniProtKB-UniRule"/>
</dbReference>
<dbReference type="Pfam" id="PF01852">
    <property type="entry name" value="START"/>
    <property type="match status" value="1"/>
</dbReference>
<evidence type="ECO:0000256" key="10">
    <source>
        <dbReference type="RuleBase" id="RU000682"/>
    </source>
</evidence>
<evidence type="ECO:0000256" key="7">
    <source>
        <dbReference type="ARBA" id="ARBA00023163"/>
    </source>
</evidence>
<keyword evidence="4" id="KW-0175">Coiled coil</keyword>
<evidence type="ECO:0000256" key="11">
    <source>
        <dbReference type="SAM" id="MobiDB-lite"/>
    </source>
</evidence>
<evidence type="ECO:0000313" key="14">
    <source>
        <dbReference type="EMBL" id="CAF1887468.1"/>
    </source>
</evidence>
<feature type="compositionally biased region" description="Basic residues" evidence="11">
    <location>
        <begin position="764"/>
        <end position="776"/>
    </location>
</feature>
<dbReference type="InterPro" id="IPR002913">
    <property type="entry name" value="START_lipid-bd_dom"/>
</dbReference>
<proteinExistence type="inferred from homology"/>
<dbReference type="InterPro" id="IPR001356">
    <property type="entry name" value="HD"/>
</dbReference>
<evidence type="ECO:0000256" key="1">
    <source>
        <dbReference type="ARBA" id="ARBA00004123"/>
    </source>
</evidence>
<keyword evidence="7" id="KW-0804">Transcription</keyword>
<dbReference type="SUPFAM" id="SSF46689">
    <property type="entry name" value="Homeodomain-like"/>
    <property type="match status" value="1"/>
</dbReference>
<evidence type="ECO:0000256" key="3">
    <source>
        <dbReference type="ARBA" id="ARBA00023015"/>
    </source>
</evidence>
<dbReference type="Pfam" id="PF00046">
    <property type="entry name" value="Homeodomain"/>
    <property type="match status" value="1"/>
</dbReference>
<evidence type="ECO:0000259" key="13">
    <source>
        <dbReference type="PROSITE" id="PS50848"/>
    </source>
</evidence>
<feature type="compositionally biased region" description="Polar residues" evidence="11">
    <location>
        <begin position="161"/>
        <end position="178"/>
    </location>
</feature>
<dbReference type="Gene3D" id="3.30.530.20">
    <property type="match status" value="1"/>
</dbReference>
<gene>
    <name evidence="14" type="ORF">DARMORV10_C02P08970.1</name>
</gene>
<feature type="domain" description="Homeobox" evidence="12">
    <location>
        <begin position="21"/>
        <end position="81"/>
    </location>
</feature>
<evidence type="ECO:0000256" key="8">
    <source>
        <dbReference type="ARBA" id="ARBA00023242"/>
    </source>
</evidence>
<dbReference type="InterPro" id="IPR042160">
    <property type="entry name" value="HD-Zip_IV"/>
</dbReference>
<feature type="DNA-binding region" description="Homeobox" evidence="9">
    <location>
        <begin position="23"/>
        <end position="82"/>
    </location>
</feature>
<feature type="compositionally biased region" description="Polar residues" evidence="11">
    <location>
        <begin position="851"/>
        <end position="865"/>
    </location>
</feature>
<protein>
    <submittedName>
        <fullName evidence="14">(rape) hypothetical protein</fullName>
    </submittedName>
</protein>
<keyword evidence="5 9" id="KW-0238">DNA-binding</keyword>
<organism evidence="14">
    <name type="scientific">Brassica napus</name>
    <name type="common">Rape</name>
    <dbReference type="NCBI Taxonomy" id="3708"/>
    <lineage>
        <taxon>Eukaryota</taxon>
        <taxon>Viridiplantae</taxon>
        <taxon>Streptophyta</taxon>
        <taxon>Embryophyta</taxon>
        <taxon>Tracheophyta</taxon>
        <taxon>Spermatophyta</taxon>
        <taxon>Magnoliopsida</taxon>
        <taxon>eudicotyledons</taxon>
        <taxon>Gunneridae</taxon>
        <taxon>Pentapetalae</taxon>
        <taxon>rosids</taxon>
        <taxon>malvids</taxon>
        <taxon>Brassicales</taxon>
        <taxon>Brassicaceae</taxon>
        <taxon>Brassiceae</taxon>
        <taxon>Brassica</taxon>
    </lineage>
</organism>
<feature type="region of interest" description="Disordered" evidence="11">
    <location>
        <begin position="703"/>
        <end position="867"/>
    </location>
</feature>
<evidence type="ECO:0000256" key="5">
    <source>
        <dbReference type="ARBA" id="ARBA00023125"/>
    </source>
</evidence>
<dbReference type="CDD" id="cd00086">
    <property type="entry name" value="homeodomain"/>
    <property type="match status" value="1"/>
</dbReference>
<dbReference type="InterPro" id="IPR023393">
    <property type="entry name" value="START-like_dom_sf"/>
</dbReference>
<dbReference type="CDD" id="cd08875">
    <property type="entry name" value="START_ArGLABRA2_like"/>
    <property type="match status" value="1"/>
</dbReference>
<dbReference type="PROSITE" id="PS50071">
    <property type="entry name" value="HOMEOBOX_2"/>
    <property type="match status" value="1"/>
</dbReference>
<feature type="region of interest" description="Disordered" evidence="11">
    <location>
        <begin position="161"/>
        <end position="191"/>
    </location>
</feature>
<dbReference type="PANTHER" id="PTHR45654:SF9">
    <property type="entry name" value="HOMEOBOX-LEUCINE ZIPPER PROTEIN HDG10-RELATED"/>
    <property type="match status" value="1"/>
</dbReference>
<dbReference type="InterPro" id="IPR009057">
    <property type="entry name" value="Homeodomain-like_sf"/>
</dbReference>
<feature type="compositionally biased region" description="Basic and acidic residues" evidence="11">
    <location>
        <begin position="732"/>
        <end position="763"/>
    </location>
</feature>
<dbReference type="InterPro" id="IPR057993">
    <property type="entry name" value="HD-Zip_IV_C"/>
</dbReference>
<evidence type="ECO:0000259" key="12">
    <source>
        <dbReference type="PROSITE" id="PS50071"/>
    </source>
</evidence>
<dbReference type="PANTHER" id="PTHR45654">
    <property type="entry name" value="HOMEOBOX-LEUCINE ZIPPER PROTEIN MERISTEM L1"/>
    <property type="match status" value="1"/>
</dbReference>
<evidence type="ECO:0000256" key="6">
    <source>
        <dbReference type="ARBA" id="ARBA00023155"/>
    </source>
</evidence>
<dbReference type="EMBL" id="HG994366">
    <property type="protein sequence ID" value="CAF1887468.1"/>
    <property type="molecule type" value="Genomic_DNA"/>
</dbReference>
<dbReference type="PROSITE" id="PS50848">
    <property type="entry name" value="START"/>
    <property type="match status" value="1"/>
</dbReference>
<evidence type="ECO:0000256" key="9">
    <source>
        <dbReference type="PROSITE-ProRule" id="PRU00108"/>
    </source>
</evidence>
<feature type="compositionally biased region" description="Polar residues" evidence="11">
    <location>
        <begin position="1"/>
        <end position="23"/>
    </location>
</feature>
<dbReference type="AlphaFoldDB" id="A0A816KB40"/>
<feature type="compositionally biased region" description="Basic and acidic residues" evidence="11">
    <location>
        <begin position="705"/>
        <end position="715"/>
    </location>
</feature>
<keyword evidence="3" id="KW-0805">Transcription regulation</keyword>
<dbReference type="Pfam" id="PF25797">
    <property type="entry name" value="PDF2_C"/>
    <property type="match status" value="1"/>
</dbReference>
<sequence length="928" mass="105437">MDSNHDSSSSYGLETSMSTTNGDNKIYHRHSIHQIQRLEAYFKECPHPDDMQRHKLGEELKLKPKQIKFWFQNKRTQAKAQSEKVFNASLRAENIRIRRENEVIQEALKTVTCPPCGGPRPGKEERELYLQKMRAHNAYLKRQLEQISDFVNNNGGHSIPSVNSLASTSSNPHVSYGTSSNPPLEPPSLEREPYTHEHINNAQPPQHFQPLSQMEKMMMSQTMVNAVTEIIRLIHIEEPMWIKSSIDDRLVIDQENYEKSFTNISHLKSPSARIESSKEVVVVPMDARNLVDMFFDTEKWARIFSTIVNEAKTIHVLESMDTQRQNFSQLIYEQLHILSPLVPPREFMILRCCQQIEDDLWVIADISCHHVNIDFESPTCSKRPSGCLIQALPNGLSKVTWMEHVEVNEKVRTHRIYRDLLCGGFGYGARRWTVTLERMCERLHLSSISVFPTTDLAGVVKTIEGRRSLMNLGERMLKNFAWILKMSGNYDFSQLSETNSSGVRVSVRVNSEAGQPTGLIVCAASSLCLPLSPLEVYNFLTNLEIRHQWDVLCHGYPAAEVAGFATGTDDKNRVNILQTTSTTEDADMMIIQDSFRDALGGMVVYAPVDLNTASAAVSGQVNPSGIPILPSGFIISRDGHHFTSPDLEDGSDYSTSLLTVAFQILVSGPTLSGDLQIEESTTTVNTLITSTLQRIKVMLNCNEESPPHHRLDCSRRKTSRNSAKTPPEQECEEKPPKTVKEDMKKHEDESTPPKNRNEQSEKKTNHRLNIKGRRAKNIQQPSRGNINRREQSRIAPPRRKRATGVKSRPTSPEDKSTSPESKAGRLPPRRWSVAGVGFRSDETETGEQENSDLSHFQNNLSSNLSGKFLSGKRGRKFERKFSLSRRRKKPLEVGFYRNRRYFNKYFWQTTSTHTNQFLLFQTLTKVCG</sequence>
<reference evidence="14" key="1">
    <citation type="submission" date="2021-01" db="EMBL/GenBank/DDBJ databases">
        <authorList>
            <consortium name="Genoscope - CEA"/>
            <person name="William W."/>
        </authorList>
    </citation>
    <scope>NUCLEOTIDE SEQUENCE</scope>
</reference>
<dbReference type="GO" id="GO:0008289">
    <property type="term" value="F:lipid binding"/>
    <property type="evidence" value="ECO:0007669"/>
    <property type="project" value="InterPro"/>
</dbReference>
<dbReference type="GO" id="GO:0005634">
    <property type="term" value="C:nucleus"/>
    <property type="evidence" value="ECO:0007669"/>
    <property type="project" value="UniProtKB-SubCell"/>
</dbReference>